<evidence type="ECO:0000256" key="3">
    <source>
        <dbReference type="ARBA" id="ARBA00022448"/>
    </source>
</evidence>
<evidence type="ECO:0008006" key="10">
    <source>
        <dbReference type="Google" id="ProtNLM"/>
    </source>
</evidence>
<feature type="transmembrane region" description="Helical" evidence="7">
    <location>
        <begin position="414"/>
        <end position="433"/>
    </location>
</feature>
<keyword evidence="4 7" id="KW-0812">Transmembrane</keyword>
<evidence type="ECO:0000313" key="8">
    <source>
        <dbReference type="EMBL" id="GAX77144.1"/>
    </source>
</evidence>
<feature type="transmembrane region" description="Helical" evidence="7">
    <location>
        <begin position="517"/>
        <end position="536"/>
    </location>
</feature>
<dbReference type="OrthoDB" id="409173at2759"/>
<dbReference type="InterPro" id="IPR001046">
    <property type="entry name" value="NRAMP_fam"/>
</dbReference>
<feature type="transmembrane region" description="Helical" evidence="7">
    <location>
        <begin position="478"/>
        <end position="497"/>
    </location>
</feature>
<evidence type="ECO:0000256" key="4">
    <source>
        <dbReference type="ARBA" id="ARBA00022692"/>
    </source>
</evidence>
<dbReference type="STRING" id="1157962.A0A250X219"/>
<comment type="similarity">
    <text evidence="2">Belongs to the NRAMP (TC 2.A.55) family.</text>
</comment>
<feature type="transmembrane region" description="Helical" evidence="7">
    <location>
        <begin position="439"/>
        <end position="457"/>
    </location>
</feature>
<evidence type="ECO:0000256" key="1">
    <source>
        <dbReference type="ARBA" id="ARBA00004141"/>
    </source>
</evidence>
<evidence type="ECO:0000256" key="5">
    <source>
        <dbReference type="ARBA" id="ARBA00022989"/>
    </source>
</evidence>
<comment type="subcellular location">
    <subcellularLocation>
        <location evidence="1">Membrane</location>
        <topology evidence="1">Multi-pass membrane protein</topology>
    </subcellularLocation>
</comment>
<name>A0A250X219_9CHLO</name>
<accession>A0A250X219</accession>
<dbReference type="GO" id="GO:0015086">
    <property type="term" value="F:cadmium ion transmembrane transporter activity"/>
    <property type="evidence" value="ECO:0007669"/>
    <property type="project" value="TreeGrafter"/>
</dbReference>
<keyword evidence="3" id="KW-0813">Transport</keyword>
<dbReference type="PANTHER" id="PTHR11706">
    <property type="entry name" value="SOLUTE CARRIER PROTEIN FAMILY 11 MEMBER"/>
    <property type="match status" value="1"/>
</dbReference>
<keyword evidence="5 7" id="KW-1133">Transmembrane helix</keyword>
<organism evidence="8 9">
    <name type="scientific">Chlamydomonas eustigma</name>
    <dbReference type="NCBI Taxonomy" id="1157962"/>
    <lineage>
        <taxon>Eukaryota</taxon>
        <taxon>Viridiplantae</taxon>
        <taxon>Chlorophyta</taxon>
        <taxon>core chlorophytes</taxon>
        <taxon>Chlorophyceae</taxon>
        <taxon>CS clade</taxon>
        <taxon>Chlamydomonadales</taxon>
        <taxon>Chlamydomonadaceae</taxon>
        <taxon>Chlamydomonas</taxon>
    </lineage>
</organism>
<feature type="transmembrane region" description="Helical" evidence="7">
    <location>
        <begin position="273"/>
        <end position="294"/>
    </location>
</feature>
<dbReference type="Proteomes" id="UP000232323">
    <property type="component" value="Unassembled WGS sequence"/>
</dbReference>
<sequence length="580" mass="62940">MAIDRECLEMSPRLPSSQRKIANADSSKQILCAEVVGSNQEIASCSKSGHNSSWISKLYDALRSSFGFKSQAAYERVVDGCALGDEAVTFSTLQFLRFCGSGLLMSVSYLDPGNLEADIQVGAQAGYSLLWWYGISSVFFGFAFQCQAGRLGLVTGQDLAQHCGKRYPKEARILLWTLLEFAIVGADIQETIGSAIAISILTGGAVPLWLGCILISVTAFFLLLLDRFGFRQLEIVFAALIAVEAVALGINYFEADIPLQEVTMGLIVPKISSATLPVAVGALGALVMPYNIYFQSSIVNSRPRDSDSDEKMGMLLVYMRMENMIMLVFAFIINVFVVCVFAEGFYNPDNPSMELGLESAGDHLAERYGNTFRIFWAIGLLAAGQVATISLTYAGQLVMTGLLGMKVQAGVRMVATRLVALIPTVVMAVLFEATNTFDVAAQMLNVAQSLLLPFALLPALHMTANKEIMGEKFVSAKWFTILTAGITAIVLAVNGYLLYDVMRQQHASGGDLGGSLAVLLALMLIIYYSLTAYYAIGPDNIPGLWRFLRGKVVTLSNPQDGPQETDPMLASIAHQHPHDR</sequence>
<dbReference type="GO" id="GO:0034755">
    <property type="term" value="P:iron ion transmembrane transport"/>
    <property type="evidence" value="ECO:0007669"/>
    <property type="project" value="TreeGrafter"/>
</dbReference>
<dbReference type="AlphaFoldDB" id="A0A250X219"/>
<dbReference type="Pfam" id="PF01566">
    <property type="entry name" value="Nramp"/>
    <property type="match status" value="1"/>
</dbReference>
<dbReference type="NCBIfam" id="TIGR01197">
    <property type="entry name" value="nramp"/>
    <property type="match status" value="1"/>
</dbReference>
<dbReference type="PANTHER" id="PTHR11706:SF33">
    <property type="entry name" value="NATURAL RESISTANCE-ASSOCIATED MACROPHAGE PROTEIN 2"/>
    <property type="match status" value="1"/>
</dbReference>
<feature type="transmembrane region" description="Helical" evidence="7">
    <location>
        <begin position="374"/>
        <end position="394"/>
    </location>
</feature>
<dbReference type="NCBIfam" id="NF037982">
    <property type="entry name" value="Nramp_1"/>
    <property type="match status" value="1"/>
</dbReference>
<dbReference type="PRINTS" id="PR00447">
    <property type="entry name" value="NATRESASSCMP"/>
</dbReference>
<feature type="transmembrane region" description="Helical" evidence="7">
    <location>
        <begin position="195"/>
        <end position="223"/>
    </location>
</feature>
<evidence type="ECO:0000256" key="2">
    <source>
        <dbReference type="ARBA" id="ARBA00009965"/>
    </source>
</evidence>
<evidence type="ECO:0000313" key="9">
    <source>
        <dbReference type="Proteomes" id="UP000232323"/>
    </source>
</evidence>
<keyword evidence="6 7" id="KW-0472">Membrane</keyword>
<feature type="transmembrane region" description="Helical" evidence="7">
    <location>
        <begin position="324"/>
        <end position="346"/>
    </location>
</feature>
<gene>
    <name evidence="8" type="ORF">CEUSTIGMA_g4590.t1</name>
</gene>
<proteinExistence type="inferred from homology"/>
<reference evidence="8 9" key="1">
    <citation type="submission" date="2017-08" db="EMBL/GenBank/DDBJ databases">
        <title>Acidophilic green algal genome provides insights into adaptation to an acidic environment.</title>
        <authorList>
            <person name="Hirooka S."/>
            <person name="Hirose Y."/>
            <person name="Kanesaki Y."/>
            <person name="Higuchi S."/>
            <person name="Fujiwara T."/>
            <person name="Onuma R."/>
            <person name="Era A."/>
            <person name="Ohbayashi R."/>
            <person name="Uzuka A."/>
            <person name="Nozaki H."/>
            <person name="Yoshikawa H."/>
            <person name="Miyagishima S.Y."/>
        </authorList>
    </citation>
    <scope>NUCLEOTIDE SEQUENCE [LARGE SCALE GENOMIC DNA]</scope>
    <source>
        <strain evidence="8 9">NIES-2499</strain>
    </source>
</reference>
<keyword evidence="9" id="KW-1185">Reference proteome</keyword>
<dbReference type="GO" id="GO:0005886">
    <property type="term" value="C:plasma membrane"/>
    <property type="evidence" value="ECO:0007669"/>
    <property type="project" value="TreeGrafter"/>
</dbReference>
<dbReference type="GO" id="GO:0005384">
    <property type="term" value="F:manganese ion transmembrane transporter activity"/>
    <property type="evidence" value="ECO:0007669"/>
    <property type="project" value="TreeGrafter"/>
</dbReference>
<evidence type="ECO:0000256" key="7">
    <source>
        <dbReference type="SAM" id="Phobius"/>
    </source>
</evidence>
<feature type="transmembrane region" description="Helical" evidence="7">
    <location>
        <begin position="235"/>
        <end position="253"/>
    </location>
</feature>
<evidence type="ECO:0000256" key="6">
    <source>
        <dbReference type="ARBA" id="ARBA00023136"/>
    </source>
</evidence>
<protein>
    <recommendedName>
        <fullName evidence="10">Natural resistance-associated macrophage protein</fullName>
    </recommendedName>
</protein>
<comment type="caution">
    <text evidence="8">The sequence shown here is derived from an EMBL/GenBank/DDBJ whole genome shotgun (WGS) entry which is preliminary data.</text>
</comment>
<dbReference type="EMBL" id="BEGY01000022">
    <property type="protein sequence ID" value="GAX77144.1"/>
    <property type="molecule type" value="Genomic_DNA"/>
</dbReference>